<keyword evidence="8" id="KW-1185">Reference proteome</keyword>
<feature type="domain" description="Lipopolysaccharide assembly protein A" evidence="6">
    <location>
        <begin position="71"/>
        <end position="132"/>
    </location>
</feature>
<reference evidence="8" key="1">
    <citation type="journal article" date="2019" name="Int. J. Syst. Evol. Microbiol.">
        <title>The Global Catalogue of Microorganisms (GCM) 10K type strain sequencing project: providing services to taxonomists for standard genome sequencing and annotation.</title>
        <authorList>
            <consortium name="The Broad Institute Genomics Platform"/>
            <consortium name="The Broad Institute Genome Sequencing Center for Infectious Disease"/>
            <person name="Wu L."/>
            <person name="Ma J."/>
        </authorList>
    </citation>
    <scope>NUCLEOTIDE SEQUENCE [LARGE SCALE GENOMIC DNA]</scope>
    <source>
        <strain evidence="8">CGMCC 1.12806</strain>
    </source>
</reference>
<organism evidence="7 8">
    <name type="scientific">Hafnia psychrotolerans</name>
    <dbReference type="NCBI Taxonomy" id="1477018"/>
    <lineage>
        <taxon>Bacteria</taxon>
        <taxon>Pseudomonadati</taxon>
        <taxon>Pseudomonadota</taxon>
        <taxon>Gammaproteobacteria</taxon>
        <taxon>Enterobacterales</taxon>
        <taxon>Hafniaceae</taxon>
        <taxon>Hafnia</taxon>
    </lineage>
</organism>
<comment type="subcellular location">
    <subcellularLocation>
        <location evidence="5">Cell inner membrane</location>
        <topology evidence="5">Multi-pass membrane protein</topology>
    </subcellularLocation>
</comment>
<evidence type="ECO:0000256" key="1">
    <source>
        <dbReference type="ARBA" id="ARBA00022475"/>
    </source>
</evidence>
<comment type="similarity">
    <text evidence="5">Belongs to the LapA family.</text>
</comment>
<dbReference type="Proteomes" id="UP000627464">
    <property type="component" value="Unassembled WGS sequence"/>
</dbReference>
<keyword evidence="2 5" id="KW-0812">Transmembrane</keyword>
<comment type="caution">
    <text evidence="5">Lacks conserved residue(s) required for the propagation of feature annotation.</text>
</comment>
<name>A0ABQ1GA23_9GAMM</name>
<evidence type="ECO:0000256" key="4">
    <source>
        <dbReference type="ARBA" id="ARBA00023136"/>
    </source>
</evidence>
<evidence type="ECO:0000313" key="7">
    <source>
        <dbReference type="EMBL" id="GGA39638.1"/>
    </source>
</evidence>
<feature type="transmembrane region" description="Helical" evidence="5">
    <location>
        <begin position="50"/>
        <end position="70"/>
    </location>
</feature>
<keyword evidence="5" id="KW-0997">Cell inner membrane</keyword>
<evidence type="ECO:0000256" key="2">
    <source>
        <dbReference type="ARBA" id="ARBA00022692"/>
    </source>
</evidence>
<dbReference type="Pfam" id="PF06305">
    <property type="entry name" value="LapA_dom"/>
    <property type="match status" value="1"/>
</dbReference>
<sequence length="150" mass="16630">MFIRTFSEVCFIRSEYFHALCGNANLLGQDVCFWHNSSGTSGITGMNVKYLLIFLLMLVVVVISITLGAHNDQVVTFNYLLAQGDYRVSTLLAVLFATGFILGWVICGLFYLRVRLSLGRAQRKIKRLEQQIAPVPAVVTPVVPSAASKE</sequence>
<keyword evidence="3 5" id="KW-1133">Transmembrane helix</keyword>
<protein>
    <recommendedName>
        <fullName evidence="5">Lipopolysaccharide assembly protein A</fullName>
    </recommendedName>
</protein>
<evidence type="ECO:0000259" key="6">
    <source>
        <dbReference type="Pfam" id="PF06305"/>
    </source>
</evidence>
<gene>
    <name evidence="5" type="primary">lapA</name>
    <name evidence="7" type="ORF">GCM10011328_13190</name>
</gene>
<accession>A0ABQ1GA23</accession>
<evidence type="ECO:0000256" key="3">
    <source>
        <dbReference type="ARBA" id="ARBA00022989"/>
    </source>
</evidence>
<comment type="function">
    <text evidence="5">Involved in the assembly of lipopolysaccharide (LPS).</text>
</comment>
<comment type="caution">
    <text evidence="7">The sequence shown here is derived from an EMBL/GenBank/DDBJ whole genome shotgun (WGS) entry which is preliminary data.</text>
</comment>
<dbReference type="InterPro" id="IPR032906">
    <property type="entry name" value="LapA"/>
</dbReference>
<keyword evidence="4 5" id="KW-0472">Membrane</keyword>
<feature type="transmembrane region" description="Helical" evidence="5">
    <location>
        <begin position="90"/>
        <end position="114"/>
    </location>
</feature>
<dbReference type="HAMAP" id="MF_01948">
    <property type="entry name" value="LPS_assembly_LapA"/>
    <property type="match status" value="1"/>
</dbReference>
<evidence type="ECO:0000313" key="8">
    <source>
        <dbReference type="Proteomes" id="UP000627464"/>
    </source>
</evidence>
<dbReference type="InterPro" id="IPR010445">
    <property type="entry name" value="LapA_dom"/>
</dbReference>
<dbReference type="EMBL" id="BMFZ01000003">
    <property type="protein sequence ID" value="GGA39638.1"/>
    <property type="molecule type" value="Genomic_DNA"/>
</dbReference>
<keyword evidence="1 5" id="KW-1003">Cell membrane</keyword>
<proteinExistence type="inferred from homology"/>
<evidence type="ECO:0000256" key="5">
    <source>
        <dbReference type="HAMAP-Rule" id="MF_01948"/>
    </source>
</evidence>